<reference evidence="2" key="1">
    <citation type="journal article" date="2019" name="Int. J. Syst. Evol. Microbiol.">
        <title>The Global Catalogue of Microorganisms (GCM) 10K type strain sequencing project: providing services to taxonomists for standard genome sequencing and annotation.</title>
        <authorList>
            <consortium name="The Broad Institute Genomics Platform"/>
            <consortium name="The Broad Institute Genome Sequencing Center for Infectious Disease"/>
            <person name="Wu L."/>
            <person name="Ma J."/>
        </authorList>
    </citation>
    <scope>NUCLEOTIDE SEQUENCE [LARGE SCALE GENOMIC DNA]</scope>
    <source>
        <strain evidence="2">CGMCC 4.1469</strain>
    </source>
</reference>
<protein>
    <submittedName>
        <fullName evidence="1">Phage minor capsid protein</fullName>
    </submittedName>
</protein>
<dbReference type="EMBL" id="JBHSOD010000005">
    <property type="protein sequence ID" value="MFC5884503.1"/>
    <property type="molecule type" value="Genomic_DNA"/>
</dbReference>
<proteinExistence type="predicted"/>
<gene>
    <name evidence="1" type="ORF">ACFP0N_05800</name>
</gene>
<evidence type="ECO:0000313" key="2">
    <source>
        <dbReference type="Proteomes" id="UP001596067"/>
    </source>
</evidence>
<dbReference type="Pfam" id="PF06152">
    <property type="entry name" value="Phage_min_cap2"/>
    <property type="match status" value="1"/>
</dbReference>
<dbReference type="RefSeq" id="WP_313763605.1">
    <property type="nucleotide sequence ID" value="NZ_BAAAVH010000087.1"/>
</dbReference>
<organism evidence="1 2">
    <name type="scientific">Kitasatospora aburaviensis</name>
    <dbReference type="NCBI Taxonomy" id="67265"/>
    <lineage>
        <taxon>Bacteria</taxon>
        <taxon>Bacillati</taxon>
        <taxon>Actinomycetota</taxon>
        <taxon>Actinomycetes</taxon>
        <taxon>Kitasatosporales</taxon>
        <taxon>Streptomycetaceae</taxon>
        <taxon>Kitasatospora</taxon>
    </lineage>
</organism>
<comment type="caution">
    <text evidence="1">The sequence shown here is derived from an EMBL/GenBank/DDBJ whole genome shotgun (WGS) entry which is preliminary data.</text>
</comment>
<name>A0ABW1ESA6_9ACTN</name>
<evidence type="ECO:0000313" key="1">
    <source>
        <dbReference type="EMBL" id="MFC5884503.1"/>
    </source>
</evidence>
<dbReference type="InterPro" id="IPR009319">
    <property type="entry name" value="Phage_A118_VSP1"/>
</dbReference>
<keyword evidence="2" id="KW-1185">Reference proteome</keyword>
<dbReference type="Proteomes" id="UP001596067">
    <property type="component" value="Unassembled WGS sequence"/>
</dbReference>
<sequence length="373" mass="40904">MPVSPADGEDLAREVGRIYQDAEAGLLERLARLLAEGIGLPNWAERKLRALGDLRAAVAQTTEALRRDADGAIRAAIGEAYRRGDRAAVADLMLPEGQRAAALRDLPNAHAVDRLADAAVDEQQPVYRRILRAVPDAYRQIVARVSGGVLLGTQTRRQAAQRALDQLAARGVPGFTDRAGRSWEMASYAEMAVRAATGRAAVQGHTDRLRAMGQRLVIVSDAPLECPLCRPWEGKVLTLDEHHPGPQTLTLPHATRDGETVTVHVAGSLAAARAAGLFHPNCRHSVSAFLPGATTRPQSLPHPGGATYEDTQQQRYYERQIRAWKRRQATAMDDDARRAAGARVRAYQARVRELTRDKGLRRKPQREQIHSAR</sequence>
<accession>A0ABW1ESA6</accession>